<proteinExistence type="predicted"/>
<comment type="caution">
    <text evidence="1">The sequence shown here is derived from an EMBL/GenBank/DDBJ whole genome shotgun (WGS) entry which is preliminary data.</text>
</comment>
<dbReference type="AlphaFoldDB" id="A0A9P7CBL8"/>
<evidence type="ECO:0000313" key="2">
    <source>
        <dbReference type="Proteomes" id="UP000717996"/>
    </source>
</evidence>
<sequence length="239" mass="27226">MQLAYSFKEKTIICKKAKVYFLRQRGAYSKGKNNWCLKRKFINILEILFDDTDIVISDGEGVCVDTRAPSSGSQFGRRVDVLVSVGEQDNAISLASFEAKREDAAISTQIYQQAKNHRTNAGILNRFNCLLHSNTSDVVYIDLVGPSGYLVQIRRHDEYFICQSLGDFHIPTELIELDFLEGFLTTIYAWKAWIVERSAQLKKAQKSKKKSKFSMVETVVTPNERVSEHMNPTNIHHSP</sequence>
<dbReference type="Proteomes" id="UP000717996">
    <property type="component" value="Unassembled WGS sequence"/>
</dbReference>
<dbReference type="EMBL" id="JAANIT010000685">
    <property type="protein sequence ID" value="KAG1545321.1"/>
    <property type="molecule type" value="Genomic_DNA"/>
</dbReference>
<evidence type="ECO:0000313" key="1">
    <source>
        <dbReference type="EMBL" id="KAG1545321.1"/>
    </source>
</evidence>
<organism evidence="1 2">
    <name type="scientific">Rhizopus oryzae</name>
    <name type="common">Mucormycosis agent</name>
    <name type="synonym">Rhizopus arrhizus var. delemar</name>
    <dbReference type="NCBI Taxonomy" id="64495"/>
    <lineage>
        <taxon>Eukaryota</taxon>
        <taxon>Fungi</taxon>
        <taxon>Fungi incertae sedis</taxon>
        <taxon>Mucoromycota</taxon>
        <taxon>Mucoromycotina</taxon>
        <taxon>Mucoromycetes</taxon>
        <taxon>Mucorales</taxon>
        <taxon>Mucorineae</taxon>
        <taxon>Rhizopodaceae</taxon>
        <taxon>Rhizopus</taxon>
    </lineage>
</organism>
<accession>A0A9P7CBL8</accession>
<reference evidence="1" key="1">
    <citation type="journal article" date="2020" name="Microb. Genom.">
        <title>Genetic diversity of clinical and environmental Mucorales isolates obtained from an investigation of mucormycosis cases among solid organ transplant recipients.</title>
        <authorList>
            <person name="Nguyen M.H."/>
            <person name="Kaul D."/>
            <person name="Muto C."/>
            <person name="Cheng S.J."/>
            <person name="Richter R.A."/>
            <person name="Bruno V.M."/>
            <person name="Liu G."/>
            <person name="Beyhan S."/>
            <person name="Sundermann A.J."/>
            <person name="Mounaud S."/>
            <person name="Pasculle A.W."/>
            <person name="Nierman W.C."/>
            <person name="Driscoll E."/>
            <person name="Cumbie R."/>
            <person name="Clancy C.J."/>
            <person name="Dupont C.L."/>
        </authorList>
    </citation>
    <scope>NUCLEOTIDE SEQUENCE</scope>
    <source>
        <strain evidence="1">GL16</strain>
    </source>
</reference>
<protein>
    <submittedName>
        <fullName evidence="1">Uncharacterized protein</fullName>
    </submittedName>
</protein>
<dbReference type="OrthoDB" id="2269051at2759"/>
<name>A0A9P7CBL8_RHIOR</name>
<gene>
    <name evidence="1" type="ORF">G6F51_005534</name>
</gene>